<dbReference type="AlphaFoldDB" id="A0A0D2HPZ3"/>
<dbReference type="OrthoDB" id="1932925at2759"/>
<organism evidence="10 11">
    <name type="scientific">Cladophialophora bantiana (strain ATCC 10958 / CBS 173.52 / CDC B-1940 / NIH 8579)</name>
    <name type="common">Xylohypha bantiana</name>
    <dbReference type="NCBI Taxonomy" id="1442370"/>
    <lineage>
        <taxon>Eukaryota</taxon>
        <taxon>Fungi</taxon>
        <taxon>Dikarya</taxon>
        <taxon>Ascomycota</taxon>
        <taxon>Pezizomycotina</taxon>
        <taxon>Eurotiomycetes</taxon>
        <taxon>Chaetothyriomycetidae</taxon>
        <taxon>Chaetothyriales</taxon>
        <taxon>Herpotrichiellaceae</taxon>
        <taxon>Cladophialophora</taxon>
    </lineage>
</organism>
<evidence type="ECO:0000313" key="10">
    <source>
        <dbReference type="EMBL" id="KIW92930.1"/>
    </source>
</evidence>
<keyword evidence="7" id="KW-0325">Glycoprotein</keyword>
<accession>A0A0D2HPZ3</accession>
<feature type="transmembrane region" description="Helical" evidence="8">
    <location>
        <begin position="160"/>
        <end position="178"/>
    </location>
</feature>
<dbReference type="EMBL" id="KN846988">
    <property type="protein sequence ID" value="KIW92930.1"/>
    <property type="molecule type" value="Genomic_DNA"/>
</dbReference>
<feature type="transmembrane region" description="Helical" evidence="8">
    <location>
        <begin position="283"/>
        <end position="302"/>
    </location>
</feature>
<keyword evidence="6 8" id="KW-0472">Membrane</keyword>
<protein>
    <recommendedName>
        <fullName evidence="9">Cas1p 10 TM acyl transferase domain-containing protein</fullName>
    </recommendedName>
</protein>
<evidence type="ECO:0000256" key="1">
    <source>
        <dbReference type="ARBA" id="ARBA00004141"/>
    </source>
</evidence>
<evidence type="ECO:0000259" key="9">
    <source>
        <dbReference type="Pfam" id="PF07779"/>
    </source>
</evidence>
<dbReference type="InterPro" id="IPR012419">
    <property type="entry name" value="Cas1_AcylTrans_dom"/>
</dbReference>
<keyword evidence="11" id="KW-1185">Reference proteome</keyword>
<feature type="transmembrane region" description="Helical" evidence="8">
    <location>
        <begin position="435"/>
        <end position="459"/>
    </location>
</feature>
<proteinExistence type="inferred from homology"/>
<keyword evidence="4 8" id="KW-0812">Transmembrane</keyword>
<sequence length="646" mass="71634">MLQLYNSTKLESCLSGQHLIFFGGAKARQLFWIVAEKLDHHQAQNASQGLETSLGGATTFKSAGAGIIHVWDPAFNSTRHALLGTRPIENHDAPADYPKMINDIHFFFNEDGVHLTDEAASFQADLVLNYFCNNLVGVPSKVSQAYCCAPYVGPNVVQKMLLFTGSCGIVHHLLSFFVRRKHATSHQNDSLSFSETSRVVGAIATISLAVLYCFVADRTALFDKAPKLLELGKFICLAGLVLLAGLATFKPNQAQHETANDCMTALPEYRRVLSRQQTEEWKGWMQIVILLYHYFGLSKVLWVYQFVRLLVASYLFMTGFGHTTYFITTNDFTFRRVASVLLRTNLLNILLTFVMGTRYDLYYFPVLTSLWFLIVWATVPRTPAPGVDMHWFLRRTAISATMVRLILGTNNIIEPALDAISSLGLGLPEIDGRELFFRFGLDAYIVFVGMITAALYAQYDTCHGLQSRKTAGSLNRWSQLASRLTTPVAASVILAYLIFCGGFSDKFRYNEWHPFVSPLPVLAFIVLRNSTPKLSASHSRLFAWFGRCSLETFAFQYHTLLAADSHGLLRPRLACKLIGRQTCRGVFDVLETAIVVAAFLSMSAATSNALSIITKSLVGLGAKALVAFVGIWILNLAWSSSGAGTA</sequence>
<dbReference type="GO" id="GO:0016020">
    <property type="term" value="C:membrane"/>
    <property type="evidence" value="ECO:0007669"/>
    <property type="project" value="UniProtKB-SubCell"/>
</dbReference>
<dbReference type="GO" id="GO:0005794">
    <property type="term" value="C:Golgi apparatus"/>
    <property type="evidence" value="ECO:0007669"/>
    <property type="project" value="UniProtKB-ARBA"/>
</dbReference>
<dbReference type="RefSeq" id="XP_016619599.1">
    <property type="nucleotide sequence ID" value="XM_016764517.1"/>
</dbReference>
<feature type="domain" description="Cas1p 10 TM acyl transferase" evidence="9">
    <location>
        <begin position="144"/>
        <end position="623"/>
    </location>
</feature>
<dbReference type="Proteomes" id="UP000053789">
    <property type="component" value="Unassembled WGS sequence"/>
</dbReference>
<reference evidence="10" key="1">
    <citation type="submission" date="2015-01" db="EMBL/GenBank/DDBJ databases">
        <title>The Genome Sequence of Cladophialophora bantiana CBS 173.52.</title>
        <authorList>
            <consortium name="The Broad Institute Genomics Platform"/>
            <person name="Cuomo C."/>
            <person name="de Hoog S."/>
            <person name="Gorbushina A."/>
            <person name="Stielow B."/>
            <person name="Teixiera M."/>
            <person name="Abouelleil A."/>
            <person name="Chapman S.B."/>
            <person name="Priest M."/>
            <person name="Young S.K."/>
            <person name="Wortman J."/>
            <person name="Nusbaum C."/>
            <person name="Birren B."/>
        </authorList>
    </citation>
    <scope>NUCLEOTIDE SEQUENCE [LARGE SCALE GENOMIC DNA]</scope>
    <source>
        <strain evidence="10">CBS 173.52</strain>
    </source>
</reference>
<comment type="subcellular location">
    <subcellularLocation>
        <location evidence="1">Membrane</location>
        <topology evidence="1">Multi-pass membrane protein</topology>
    </subcellularLocation>
</comment>
<feature type="transmembrane region" description="Helical" evidence="8">
    <location>
        <begin position="334"/>
        <end position="354"/>
    </location>
</feature>
<evidence type="ECO:0000256" key="7">
    <source>
        <dbReference type="ARBA" id="ARBA00023180"/>
    </source>
</evidence>
<evidence type="ECO:0000256" key="3">
    <source>
        <dbReference type="ARBA" id="ARBA00022679"/>
    </source>
</evidence>
<feature type="transmembrane region" description="Helical" evidence="8">
    <location>
        <begin position="480"/>
        <end position="499"/>
    </location>
</feature>
<dbReference type="PANTHER" id="PTHR13533:SF1">
    <property type="entry name" value="N-ACETYLNEURAMINATE 9-O-ACETYLTRANSFERASE"/>
    <property type="match status" value="1"/>
</dbReference>
<dbReference type="Pfam" id="PF07779">
    <property type="entry name" value="Cas1_AcylT"/>
    <property type="match status" value="1"/>
</dbReference>
<dbReference type="GO" id="GO:0016740">
    <property type="term" value="F:transferase activity"/>
    <property type="evidence" value="ECO:0007669"/>
    <property type="project" value="UniProtKB-KW"/>
</dbReference>
<evidence type="ECO:0000256" key="5">
    <source>
        <dbReference type="ARBA" id="ARBA00022989"/>
    </source>
</evidence>
<keyword evidence="5 8" id="KW-1133">Transmembrane helix</keyword>
<feature type="transmembrane region" description="Helical" evidence="8">
    <location>
        <begin position="198"/>
        <end position="216"/>
    </location>
</feature>
<evidence type="ECO:0000256" key="6">
    <source>
        <dbReference type="ARBA" id="ARBA00023136"/>
    </source>
</evidence>
<feature type="transmembrane region" description="Helical" evidence="8">
    <location>
        <begin position="586"/>
        <end position="605"/>
    </location>
</feature>
<dbReference type="PANTHER" id="PTHR13533">
    <property type="entry name" value="N-ACETYLNEURAMINATE 9-O-ACETYLTRANSFERASE"/>
    <property type="match status" value="1"/>
</dbReference>
<dbReference type="VEuPathDB" id="FungiDB:Z519_06779"/>
<name>A0A0D2HPZ3_CLAB1</name>
<gene>
    <name evidence="10" type="ORF">Z519_06779</name>
</gene>
<evidence type="ECO:0000256" key="8">
    <source>
        <dbReference type="SAM" id="Phobius"/>
    </source>
</evidence>
<keyword evidence="3" id="KW-0808">Transferase</keyword>
<feature type="transmembrane region" description="Helical" evidence="8">
    <location>
        <begin position="361"/>
        <end position="379"/>
    </location>
</feature>
<comment type="similarity">
    <text evidence="2">Belongs to the PC-esterase family. CASD1 subfamily.</text>
</comment>
<feature type="transmembrane region" description="Helical" evidence="8">
    <location>
        <begin position="617"/>
        <end position="638"/>
    </location>
</feature>
<evidence type="ECO:0000313" key="11">
    <source>
        <dbReference type="Proteomes" id="UP000053789"/>
    </source>
</evidence>
<dbReference type="GO" id="GO:0005975">
    <property type="term" value="P:carbohydrate metabolic process"/>
    <property type="evidence" value="ECO:0007669"/>
    <property type="project" value="UniProtKB-ARBA"/>
</dbReference>
<feature type="transmembrane region" description="Helical" evidence="8">
    <location>
        <begin position="228"/>
        <end position="249"/>
    </location>
</feature>
<evidence type="ECO:0000256" key="2">
    <source>
        <dbReference type="ARBA" id="ARBA00010666"/>
    </source>
</evidence>
<dbReference type="HOGENOM" id="CLU_008003_0_1_1"/>
<dbReference type="GeneID" id="27699707"/>
<evidence type="ECO:0000256" key="4">
    <source>
        <dbReference type="ARBA" id="ARBA00022692"/>
    </source>
</evidence>